<dbReference type="Proteomes" id="UP000242877">
    <property type="component" value="Unassembled WGS sequence"/>
</dbReference>
<feature type="compositionally biased region" description="Polar residues" evidence="1">
    <location>
        <begin position="249"/>
        <end position="265"/>
    </location>
</feature>
<protein>
    <submittedName>
        <fullName evidence="3">Uncharacterized protein</fullName>
    </submittedName>
</protein>
<accession>A0A167W492</accession>
<feature type="compositionally biased region" description="Low complexity" evidence="1">
    <location>
        <begin position="401"/>
        <end position="425"/>
    </location>
</feature>
<feature type="compositionally biased region" description="Acidic residues" evidence="1">
    <location>
        <begin position="142"/>
        <end position="157"/>
    </location>
</feature>
<evidence type="ECO:0000313" key="4">
    <source>
        <dbReference type="Proteomes" id="UP000242877"/>
    </source>
</evidence>
<feature type="compositionally biased region" description="Acidic residues" evidence="1">
    <location>
        <begin position="76"/>
        <end position="86"/>
    </location>
</feature>
<dbReference type="AlphaFoldDB" id="A0A167W492"/>
<dbReference type="VEuPathDB" id="FungiDB:AAP_04953"/>
<proteinExistence type="predicted"/>
<evidence type="ECO:0000256" key="1">
    <source>
        <dbReference type="SAM" id="MobiDB-lite"/>
    </source>
</evidence>
<feature type="compositionally biased region" description="Low complexity" evidence="1">
    <location>
        <begin position="301"/>
        <end position="319"/>
    </location>
</feature>
<feature type="region of interest" description="Disordered" evidence="1">
    <location>
        <begin position="1"/>
        <end position="104"/>
    </location>
</feature>
<dbReference type="OrthoDB" id="5413188at2759"/>
<feature type="transmembrane region" description="Helical" evidence="2">
    <location>
        <begin position="436"/>
        <end position="456"/>
    </location>
</feature>
<dbReference type="EMBL" id="AZGZ01000026">
    <property type="protein sequence ID" value="KZZ88381.1"/>
    <property type="molecule type" value="Genomic_DNA"/>
</dbReference>
<feature type="region of interest" description="Disordered" evidence="1">
    <location>
        <begin position="142"/>
        <end position="268"/>
    </location>
</feature>
<feature type="compositionally biased region" description="Polar residues" evidence="1">
    <location>
        <begin position="381"/>
        <end position="393"/>
    </location>
</feature>
<sequence>MSSSSILDDEEEGIVTMGLQVQHQRRQDQLRRRRKRTTKLSAETGIESLISTTPETTETTISVADTSIAGPASEQGDNDNEDDNEQDTSSNSSDSDHVISSSTEDLASPMARAMMFLSRGNSTANSSASASVISSEIDEYDNDIDDDMDVDDSDDETALGPTNSSYTRVEGFKPQPHVFSHFTSPTTPSESQYQQHRPRPDPSSRLSSQTIRPLGTRPVRSPSGPRLAASIVSPGTSTQHVQQQQQQQPPRSHLTSFYPSTSTGRNQDEHDAALRASLSTLLSCARGLASNDVVPQQTPPSANETAAAVVSAAPTNPVPGKLRLVPESVALARQTEGNERTGRRSETILKDGQARGASATVTTTTTISRQQSPSSTKKRSAPQTVQPPRTSPRQVKRRQLPSPSSSASSSPRRCRTSSDTTTATHAAHNQYISPTLLPYLVGAGALIVVFSAGYALGRRAGRLEPSGIIDFEGGGTTTASAAANMGDADAVRGIGSGCKREGIRGIWDLKLRWLGAGSSDIASA</sequence>
<keyword evidence="2" id="KW-1133">Transmembrane helix</keyword>
<comment type="caution">
    <text evidence="3">The sequence shown here is derived from an EMBL/GenBank/DDBJ whole genome shotgun (WGS) entry which is preliminary data.</text>
</comment>
<feature type="compositionally biased region" description="Basic and acidic residues" evidence="1">
    <location>
        <begin position="336"/>
        <end position="353"/>
    </location>
</feature>
<keyword evidence="4" id="KW-1185">Reference proteome</keyword>
<name>A0A167W492_9EURO</name>
<gene>
    <name evidence="3" type="ORF">AAP_04953</name>
</gene>
<keyword evidence="2" id="KW-0472">Membrane</keyword>
<feature type="compositionally biased region" description="Low complexity" evidence="1">
    <location>
        <begin position="46"/>
        <end position="62"/>
    </location>
</feature>
<evidence type="ECO:0000256" key="2">
    <source>
        <dbReference type="SAM" id="Phobius"/>
    </source>
</evidence>
<feature type="compositionally biased region" description="Low complexity" evidence="1">
    <location>
        <begin position="358"/>
        <end position="375"/>
    </location>
</feature>
<evidence type="ECO:0000313" key="3">
    <source>
        <dbReference type="EMBL" id="KZZ88381.1"/>
    </source>
</evidence>
<feature type="compositionally biased region" description="Low complexity" evidence="1">
    <location>
        <begin position="87"/>
        <end position="104"/>
    </location>
</feature>
<feature type="compositionally biased region" description="Polar residues" evidence="1">
    <location>
        <begin position="181"/>
        <end position="195"/>
    </location>
</feature>
<keyword evidence="2" id="KW-0812">Transmembrane</keyword>
<reference evidence="3 4" key="1">
    <citation type="journal article" date="2016" name="Genome Biol. Evol.">
        <title>Divergent and convergent evolution of fungal pathogenicity.</title>
        <authorList>
            <person name="Shang Y."/>
            <person name="Xiao G."/>
            <person name="Zheng P."/>
            <person name="Cen K."/>
            <person name="Zhan S."/>
            <person name="Wang C."/>
        </authorList>
    </citation>
    <scope>NUCLEOTIDE SEQUENCE [LARGE SCALE GENOMIC DNA]</scope>
    <source>
        <strain evidence="3 4">ARSEF 7405</strain>
    </source>
</reference>
<organism evidence="3 4">
    <name type="scientific">Ascosphaera apis ARSEF 7405</name>
    <dbReference type="NCBI Taxonomy" id="392613"/>
    <lineage>
        <taxon>Eukaryota</taxon>
        <taxon>Fungi</taxon>
        <taxon>Dikarya</taxon>
        <taxon>Ascomycota</taxon>
        <taxon>Pezizomycotina</taxon>
        <taxon>Eurotiomycetes</taxon>
        <taxon>Eurotiomycetidae</taxon>
        <taxon>Onygenales</taxon>
        <taxon>Ascosphaeraceae</taxon>
        <taxon>Ascosphaera</taxon>
    </lineage>
</organism>
<feature type="region of interest" description="Disordered" evidence="1">
    <location>
        <begin position="292"/>
        <end position="425"/>
    </location>
</feature>